<protein>
    <recommendedName>
        <fullName evidence="4">LydA holin phage, holin superfamily III</fullName>
    </recommendedName>
</protein>
<keyword evidence="1" id="KW-1133">Transmembrane helix</keyword>
<accession>A0A1S7QKS5</accession>
<dbReference type="Pfam" id="PF16083">
    <property type="entry name" value="Phage_holin_3_3"/>
    <property type="match status" value="1"/>
</dbReference>
<organism evidence="2 3">
    <name type="scientific">Agrobacterium deltaense Zutra 3/1</name>
    <dbReference type="NCBI Taxonomy" id="1183427"/>
    <lineage>
        <taxon>Bacteria</taxon>
        <taxon>Pseudomonadati</taxon>
        <taxon>Pseudomonadota</taxon>
        <taxon>Alphaproteobacteria</taxon>
        <taxon>Hyphomicrobiales</taxon>
        <taxon>Rhizobiaceae</taxon>
        <taxon>Rhizobium/Agrobacterium group</taxon>
        <taxon>Agrobacterium</taxon>
    </lineage>
</organism>
<proteinExistence type="predicted"/>
<feature type="transmembrane region" description="Helical" evidence="1">
    <location>
        <begin position="20"/>
        <end position="39"/>
    </location>
</feature>
<dbReference type="AlphaFoldDB" id="A0A1S7QKS5"/>
<name>A0A1S7QKS5_9HYPH</name>
<dbReference type="Proteomes" id="UP000191987">
    <property type="component" value="Unassembled WGS sequence"/>
</dbReference>
<dbReference type="EMBL" id="FBWG01000024">
    <property type="protein sequence ID" value="CUX38474.1"/>
    <property type="molecule type" value="Genomic_DNA"/>
</dbReference>
<dbReference type="InterPro" id="IPR032126">
    <property type="entry name" value="LydA_holin"/>
</dbReference>
<evidence type="ECO:0000256" key="1">
    <source>
        <dbReference type="SAM" id="Phobius"/>
    </source>
</evidence>
<gene>
    <name evidence="2" type="ORF">AGR7C_Cc70041</name>
</gene>
<evidence type="ECO:0000313" key="2">
    <source>
        <dbReference type="EMBL" id="CUX38474.1"/>
    </source>
</evidence>
<evidence type="ECO:0008006" key="4">
    <source>
        <dbReference type="Google" id="ProtNLM"/>
    </source>
</evidence>
<reference evidence="2 3" key="1">
    <citation type="submission" date="2016-01" db="EMBL/GenBank/DDBJ databases">
        <authorList>
            <person name="Oliw E.H."/>
        </authorList>
    </citation>
    <scope>NUCLEOTIDE SEQUENCE [LARGE SCALE GENOMIC DNA]</scope>
    <source>
        <strain evidence="2 3">Zutra 3-1</strain>
    </source>
</reference>
<keyword evidence="1" id="KW-0472">Membrane</keyword>
<feature type="transmembrane region" description="Helical" evidence="1">
    <location>
        <begin position="51"/>
        <end position="70"/>
    </location>
</feature>
<evidence type="ECO:0000313" key="3">
    <source>
        <dbReference type="Proteomes" id="UP000191987"/>
    </source>
</evidence>
<keyword evidence="1" id="KW-0812">Transmembrane</keyword>
<sequence length="113" mass="12657">MEKVADMPEKYTSFIELMNAWVGGAFTTIIASLLGRFMWHGNEARKGRRKFFGIELFWELPVALGMAVIGESAASYFSLGQTISTGLIALLAYLGPRGVEAIFLKWFDRRMAD</sequence>